<gene>
    <name evidence="1" type="ORF">I6H42_08515</name>
</gene>
<evidence type="ECO:0000313" key="1">
    <source>
        <dbReference type="EMBL" id="QQC43793.1"/>
    </source>
</evidence>
<dbReference type="Proteomes" id="UP000595220">
    <property type="component" value="Chromosome"/>
</dbReference>
<name>A0AAQ0BXG0_9ACTO</name>
<organism evidence="1 2">
    <name type="scientific">Schaalia meyeri</name>
    <dbReference type="NCBI Taxonomy" id="52773"/>
    <lineage>
        <taxon>Bacteria</taxon>
        <taxon>Bacillati</taxon>
        <taxon>Actinomycetota</taxon>
        <taxon>Actinomycetes</taxon>
        <taxon>Actinomycetales</taxon>
        <taxon>Actinomycetaceae</taxon>
        <taxon>Schaalia</taxon>
    </lineage>
</organism>
<proteinExistence type="predicted"/>
<dbReference type="EMBL" id="CP066065">
    <property type="protein sequence ID" value="QQC43793.1"/>
    <property type="molecule type" value="Genomic_DNA"/>
</dbReference>
<sequence>MRRSITIDEQIALLKSHGITFELMDEDSAREFLRSRSYFFKIKSYERNYKRIEIGATYTYSGLDFGHLVELSYMDFALSRICLSLALSTEHFLKVRLNQLIMNDPKPDLSETLVRRILHGDTSLIRCNPYTEDMWEACNNAPSIWHLWELLPLNEHIRLYSSYFDYHDMQAPYAHLLFIVRKLRNAVSHGNCLLADVSRPSEGRRQSNGKRYDKEVTLAALRMCGVSPRRNSGKKKALNDALDRLVVNNFAAALLCHLEFADSHKALSHMVADLKGFSERIERRRPLFFGDLHVEVPRNHLVNSTLRAIQRLIEGYCRQADRKLAALTPIDYSPTVTGAAQADLSADTNPVNCGDLDSPDTGCLDAYPEAAAGV</sequence>
<reference evidence="1 2" key="1">
    <citation type="submission" date="2020-12" db="EMBL/GenBank/DDBJ databases">
        <title>FDA dAtabase for Regulatory Grade micrObial Sequences (FDA-ARGOS): Supporting development and validation of Infectious Disease Dx tests.</title>
        <authorList>
            <person name="Sproer C."/>
            <person name="Gronow S."/>
            <person name="Severitt S."/>
            <person name="Schroder I."/>
            <person name="Tallon L."/>
            <person name="Sadzewicz L."/>
            <person name="Zhao X."/>
            <person name="Boylan J."/>
            <person name="Ott S."/>
            <person name="Bowen H."/>
            <person name="Vavikolanu K."/>
            <person name="Mehta A."/>
            <person name="Aluvathingal J."/>
            <person name="Nadendla S."/>
            <person name="Lowell S."/>
            <person name="Myers T."/>
            <person name="Yan Y."/>
            <person name="Sichtig H."/>
        </authorList>
    </citation>
    <scope>NUCLEOTIDE SEQUENCE [LARGE SCALE GENOMIC DNA]</scope>
    <source>
        <strain evidence="1 2">FDAARGOS_985</strain>
    </source>
</reference>
<dbReference type="AlphaFoldDB" id="A0AAQ0BXG0"/>
<protein>
    <submittedName>
        <fullName evidence="1">Abi family protein</fullName>
    </submittedName>
</protein>
<keyword evidence="2" id="KW-1185">Reference proteome</keyword>
<accession>A0AAQ0BXG0</accession>
<dbReference type="RefSeq" id="WP_074633017.1">
    <property type="nucleotide sequence ID" value="NZ_CP066065.1"/>
</dbReference>
<evidence type="ECO:0000313" key="2">
    <source>
        <dbReference type="Proteomes" id="UP000595220"/>
    </source>
</evidence>